<accession>A0A2N0TQB7</accession>
<dbReference type="Pfam" id="PF05050">
    <property type="entry name" value="Methyltransf_21"/>
    <property type="match status" value="1"/>
</dbReference>
<gene>
    <name evidence="3" type="ORF">APR40_04675</name>
    <name evidence="2" type="ORF">BHS39_04675</name>
</gene>
<dbReference type="SUPFAM" id="SSF53335">
    <property type="entry name" value="S-adenosyl-L-methionine-dependent methyltransferases"/>
    <property type="match status" value="1"/>
</dbReference>
<comment type="caution">
    <text evidence="3">The sequence shown here is derived from an EMBL/GenBank/DDBJ whole genome shotgun (WGS) entry which is preliminary data.</text>
</comment>
<feature type="domain" description="Methyltransferase FkbM" evidence="1">
    <location>
        <begin position="84"/>
        <end position="227"/>
    </location>
</feature>
<dbReference type="NCBIfam" id="TIGR01444">
    <property type="entry name" value="fkbM_fam"/>
    <property type="match status" value="1"/>
</dbReference>
<reference evidence="2 4" key="2">
    <citation type="submission" date="2016-09" db="EMBL/GenBank/DDBJ databases">
        <title>Genome Sequence of Salegentibacter salarius,Isolated from a Marine Solar Saltern of the Yellow Sea in South Korea.</title>
        <authorList>
            <person name="Zheng Q."/>
            <person name="Liu Y."/>
        </authorList>
    </citation>
    <scope>NUCLEOTIDE SEQUENCE [LARGE SCALE GENOMIC DNA]</scope>
    <source>
        <strain evidence="2 4">KCTC 12974</strain>
    </source>
</reference>
<dbReference type="OrthoDB" id="9812600at2"/>
<dbReference type="InterPro" id="IPR052514">
    <property type="entry name" value="SAM-dependent_MTase"/>
</dbReference>
<reference evidence="3 5" key="1">
    <citation type="submission" date="2015-10" db="EMBL/GenBank/DDBJ databases">
        <title>Draft genome sequence of Salegentibacter salinarum KCTC 12975.</title>
        <authorList>
            <person name="Lin W."/>
            <person name="Zheng Q."/>
        </authorList>
    </citation>
    <scope>NUCLEOTIDE SEQUENCE [LARGE SCALE GENOMIC DNA]</scope>
    <source>
        <strain evidence="3 5">KCTC 12974</strain>
    </source>
</reference>
<organism evidence="3 5">
    <name type="scientific">Salegentibacter salarius</name>
    <dbReference type="NCBI Taxonomy" id="435906"/>
    <lineage>
        <taxon>Bacteria</taxon>
        <taxon>Pseudomonadati</taxon>
        <taxon>Bacteroidota</taxon>
        <taxon>Flavobacteriia</taxon>
        <taxon>Flavobacteriales</taxon>
        <taxon>Flavobacteriaceae</taxon>
        <taxon>Salegentibacter</taxon>
    </lineage>
</organism>
<dbReference type="Gene3D" id="3.40.50.150">
    <property type="entry name" value="Vaccinia Virus protein VP39"/>
    <property type="match status" value="1"/>
</dbReference>
<dbReference type="AlphaFoldDB" id="A0A2N0TQB7"/>
<dbReference type="RefSeq" id="WP_070055068.1">
    <property type="nucleotide sequence ID" value="NZ_FVZF01000006.1"/>
</dbReference>
<dbReference type="InterPro" id="IPR029063">
    <property type="entry name" value="SAM-dependent_MTases_sf"/>
</dbReference>
<dbReference type="EMBL" id="MJBR01000045">
    <property type="protein sequence ID" value="OEY71659.1"/>
    <property type="molecule type" value="Genomic_DNA"/>
</dbReference>
<evidence type="ECO:0000259" key="1">
    <source>
        <dbReference type="Pfam" id="PF05050"/>
    </source>
</evidence>
<evidence type="ECO:0000313" key="5">
    <source>
        <dbReference type="Proteomes" id="UP000232533"/>
    </source>
</evidence>
<protein>
    <recommendedName>
        <fullName evidence="1">Methyltransferase FkbM domain-containing protein</fullName>
    </recommendedName>
</protein>
<evidence type="ECO:0000313" key="2">
    <source>
        <dbReference type="EMBL" id="OEY71659.1"/>
    </source>
</evidence>
<sequence>MHKINKLSLCLLLKVYDSTKSYKIRKIIKQYLEGKDVEIKYKNVRFKVRTASSIEFLLIFKEYNETNIIAIIQYLARRSYSFIDIGANIGIHSLMASKANPDIKIYSFEPEPSNYNRFTENIRLNSFANNVTTFNLGLRDEIGSKILNINGANNKGKHSLKRNFGSENTQMPISIERLDSFKNLILPVNSLLIKIDVEGFEMEVLDGAVKFLKPVDEIVIIIELLEEINTLQGCRQIYDRLKFENFDVCYKVTENGIHSVTEYSSSGDYLFLKENESKRIFNEFLV</sequence>
<keyword evidence="4" id="KW-1185">Reference proteome</keyword>
<dbReference type="Proteomes" id="UP000176009">
    <property type="component" value="Unassembled WGS sequence"/>
</dbReference>
<dbReference type="InterPro" id="IPR006342">
    <property type="entry name" value="FkbM_mtfrase"/>
</dbReference>
<dbReference type="PANTHER" id="PTHR34203">
    <property type="entry name" value="METHYLTRANSFERASE, FKBM FAMILY PROTEIN"/>
    <property type="match status" value="1"/>
</dbReference>
<evidence type="ECO:0000313" key="3">
    <source>
        <dbReference type="EMBL" id="PKD16908.1"/>
    </source>
</evidence>
<dbReference type="PANTHER" id="PTHR34203:SF15">
    <property type="entry name" value="SLL1173 PROTEIN"/>
    <property type="match status" value="1"/>
</dbReference>
<dbReference type="Proteomes" id="UP000232533">
    <property type="component" value="Unassembled WGS sequence"/>
</dbReference>
<evidence type="ECO:0000313" key="4">
    <source>
        <dbReference type="Proteomes" id="UP000176009"/>
    </source>
</evidence>
<proteinExistence type="predicted"/>
<dbReference type="EMBL" id="LKTR01000045">
    <property type="protein sequence ID" value="PKD16908.1"/>
    <property type="molecule type" value="Genomic_DNA"/>
</dbReference>
<name>A0A2N0TQB7_9FLAO</name>